<dbReference type="InterPro" id="IPR023298">
    <property type="entry name" value="ATPase_P-typ_TM_dom_sf"/>
</dbReference>
<dbReference type="PANTHER" id="PTHR43520:SF8">
    <property type="entry name" value="P-TYPE CU(+) TRANSPORTER"/>
    <property type="match status" value="1"/>
</dbReference>
<dbReference type="SFLD" id="SFLDS00003">
    <property type="entry name" value="Haloacid_Dehalogenase"/>
    <property type="match status" value="1"/>
</dbReference>
<keyword evidence="8 10" id="KW-1133">Transmembrane helix</keyword>
<dbReference type="Pfam" id="PF00122">
    <property type="entry name" value="E1-E2_ATPase"/>
    <property type="match status" value="1"/>
</dbReference>
<dbReference type="InterPro" id="IPR036412">
    <property type="entry name" value="HAD-like_sf"/>
</dbReference>
<dbReference type="Gene3D" id="3.40.1110.10">
    <property type="entry name" value="Calcium-transporting ATPase, cytoplasmic domain N"/>
    <property type="match status" value="1"/>
</dbReference>
<evidence type="ECO:0000256" key="3">
    <source>
        <dbReference type="ARBA" id="ARBA00022692"/>
    </source>
</evidence>
<feature type="transmembrane region" description="Helical" evidence="10">
    <location>
        <begin position="359"/>
        <end position="381"/>
    </location>
</feature>
<feature type="transmembrane region" description="Helical" evidence="10">
    <location>
        <begin position="702"/>
        <end position="718"/>
    </location>
</feature>
<gene>
    <name evidence="12" type="ORF">GCM10025783_25850</name>
</gene>
<dbReference type="Gene3D" id="2.70.150.10">
    <property type="entry name" value="Calcium-transporting ATPase, cytoplasmic transduction domain A"/>
    <property type="match status" value="1"/>
</dbReference>
<feature type="transmembrane region" description="Helical" evidence="10">
    <location>
        <begin position="207"/>
        <end position="225"/>
    </location>
</feature>
<evidence type="ECO:0000313" key="13">
    <source>
        <dbReference type="Proteomes" id="UP001500121"/>
    </source>
</evidence>
<evidence type="ECO:0000256" key="5">
    <source>
        <dbReference type="ARBA" id="ARBA00022741"/>
    </source>
</evidence>
<evidence type="ECO:0000256" key="10">
    <source>
        <dbReference type="RuleBase" id="RU362081"/>
    </source>
</evidence>
<dbReference type="SUPFAM" id="SSF81653">
    <property type="entry name" value="Calcium ATPase, transduction domain A"/>
    <property type="match status" value="1"/>
</dbReference>
<dbReference type="InterPro" id="IPR036163">
    <property type="entry name" value="HMA_dom_sf"/>
</dbReference>
<dbReference type="NCBIfam" id="TIGR01525">
    <property type="entry name" value="ATPase-IB_hvy"/>
    <property type="match status" value="1"/>
</dbReference>
<comment type="subcellular location">
    <subcellularLocation>
        <location evidence="1">Cell membrane</location>
        <topology evidence="1">Multi-pass membrane protein</topology>
    </subcellularLocation>
</comment>
<sequence length="757" mass="77594">MTTLTEQPAVRTMDDVVELDIAGMTCSACANTIERKLNRLDGVTASVNFATERATVIGLDGDVDRAVAAVEKAGYGAAPHTPGDDEWSRRATSDRIDSLRRRLTVSALLSVPLCDLTILLALVPAWRFPGWQLVCVLLAVPIVTWAAWPFHRATLRNLRARSLSMDTLVSLGAVVSFVWAIVVLVGGPSAAGYWIGFGPTPPGADAIYLDVAAGMVTFQLGGRYFETRSRRRAGDVLHAISGLAARSVLLRTPEGDVEVPAGQVRPGDVVIVRPGSAIPVDGVVEAGRSSIDTSTMTGEAAPVEVEPGSSVSAGTVNGAGALTLVAERVGQRTRLAQLAAIADEAQRRKARVTRLVDRVTRVFIPAVIVLAVLVTLGWLLAGAPVGAAIGVGIAVLIIACPCALGLATPTALMVGVGRGGQLGILVKGQDALEASGRIDTVVLDKTGTVTTGAFTVPDVRPVDGITPDELLGLAGALEQASEHAIGRAISGAAAARLGRPEAVEDFAALSGLGASGVVGGRRVLAGSRRLLVEQGVAVPAALDATVEELEAAGRTLVLVAVDGVAAGVLGLADDVKPTAREAIAQLQAMGLRTVLLTGDTARAGAAVGAMLGVDETIAEVLPADKAKVVADLQAKGRKVAMVGDGINDAAALASADLGMAIVTGTDVAMKSADVILVRDDLRAVPDAVALARKMLGTIRGNLVWAFGYNIAAIPLAASGLLNPLIAAAAMALSSVLVVTNSLRLRNFAPHQAGVDEI</sequence>
<evidence type="ECO:0000256" key="9">
    <source>
        <dbReference type="ARBA" id="ARBA00023136"/>
    </source>
</evidence>
<dbReference type="InterPro" id="IPR001757">
    <property type="entry name" value="P_typ_ATPase"/>
</dbReference>
<dbReference type="InterPro" id="IPR017969">
    <property type="entry name" value="Heavy-metal-associated_CS"/>
</dbReference>
<evidence type="ECO:0000259" key="11">
    <source>
        <dbReference type="PROSITE" id="PS50846"/>
    </source>
</evidence>
<feature type="transmembrane region" description="Helical" evidence="10">
    <location>
        <begin position="387"/>
        <end position="408"/>
    </location>
</feature>
<dbReference type="Gene3D" id="3.40.50.1000">
    <property type="entry name" value="HAD superfamily/HAD-like"/>
    <property type="match status" value="1"/>
</dbReference>
<feature type="transmembrane region" description="Helical" evidence="10">
    <location>
        <begin position="168"/>
        <end position="195"/>
    </location>
</feature>
<dbReference type="PROSITE" id="PS01047">
    <property type="entry name" value="HMA_1"/>
    <property type="match status" value="1"/>
</dbReference>
<dbReference type="CDD" id="cd00371">
    <property type="entry name" value="HMA"/>
    <property type="match status" value="1"/>
</dbReference>
<comment type="similarity">
    <text evidence="2 10">Belongs to the cation transport ATPase (P-type) (TC 3.A.3) family. Type IB subfamily.</text>
</comment>
<dbReference type="InterPro" id="IPR023299">
    <property type="entry name" value="ATPase_P-typ_cyto_dom_N"/>
</dbReference>
<feature type="transmembrane region" description="Helical" evidence="10">
    <location>
        <begin position="129"/>
        <end position="148"/>
    </location>
</feature>
<keyword evidence="5 10" id="KW-0547">Nucleotide-binding</keyword>
<feature type="domain" description="HMA" evidence="11">
    <location>
        <begin position="15"/>
        <end position="78"/>
    </location>
</feature>
<keyword evidence="7" id="KW-1278">Translocase</keyword>
<dbReference type="InterPro" id="IPR027256">
    <property type="entry name" value="P-typ_ATPase_IB"/>
</dbReference>
<dbReference type="PROSITE" id="PS50846">
    <property type="entry name" value="HMA_2"/>
    <property type="match status" value="1"/>
</dbReference>
<dbReference type="NCBIfam" id="TIGR01511">
    <property type="entry name" value="ATPase-IB1_Cu"/>
    <property type="match status" value="1"/>
</dbReference>
<dbReference type="RefSeq" id="WP_345481678.1">
    <property type="nucleotide sequence ID" value="NZ_BAABLP010000005.1"/>
</dbReference>
<dbReference type="Gene3D" id="3.30.70.100">
    <property type="match status" value="1"/>
</dbReference>
<dbReference type="PRINTS" id="PR00119">
    <property type="entry name" value="CATATPASE"/>
</dbReference>
<dbReference type="SFLD" id="SFLDF00027">
    <property type="entry name" value="p-type_atpase"/>
    <property type="match status" value="1"/>
</dbReference>
<dbReference type="SUPFAM" id="SSF81665">
    <property type="entry name" value="Calcium ATPase, transmembrane domain M"/>
    <property type="match status" value="1"/>
</dbReference>
<dbReference type="Pfam" id="PF00403">
    <property type="entry name" value="HMA"/>
    <property type="match status" value="1"/>
</dbReference>
<keyword evidence="10" id="KW-1003">Cell membrane</keyword>
<evidence type="ECO:0000256" key="6">
    <source>
        <dbReference type="ARBA" id="ARBA00022840"/>
    </source>
</evidence>
<dbReference type="Pfam" id="PF00702">
    <property type="entry name" value="Hydrolase"/>
    <property type="match status" value="1"/>
</dbReference>
<evidence type="ECO:0000256" key="2">
    <source>
        <dbReference type="ARBA" id="ARBA00006024"/>
    </source>
</evidence>
<dbReference type="InterPro" id="IPR006121">
    <property type="entry name" value="HMA_dom"/>
</dbReference>
<dbReference type="SUPFAM" id="SSF56784">
    <property type="entry name" value="HAD-like"/>
    <property type="match status" value="1"/>
</dbReference>
<keyword evidence="6 10" id="KW-0067">ATP-binding</keyword>
<keyword evidence="4 10" id="KW-0479">Metal-binding</keyword>
<dbReference type="PROSITE" id="PS00154">
    <property type="entry name" value="ATPASE_E1_E2"/>
    <property type="match status" value="1"/>
</dbReference>
<dbReference type="InterPro" id="IPR008250">
    <property type="entry name" value="ATPase_P-typ_transduc_dom_A_sf"/>
</dbReference>
<feature type="transmembrane region" description="Helical" evidence="10">
    <location>
        <begin position="103"/>
        <end position="123"/>
    </location>
</feature>
<evidence type="ECO:0000256" key="7">
    <source>
        <dbReference type="ARBA" id="ARBA00022967"/>
    </source>
</evidence>
<comment type="caution">
    <text evidence="12">The sequence shown here is derived from an EMBL/GenBank/DDBJ whole genome shotgun (WGS) entry which is preliminary data.</text>
</comment>
<protein>
    <submittedName>
        <fullName evidence="12">Heavy metal translocating P-type ATPase</fullName>
    </submittedName>
</protein>
<dbReference type="PANTHER" id="PTHR43520">
    <property type="entry name" value="ATP7, ISOFORM B"/>
    <property type="match status" value="1"/>
</dbReference>
<name>A0ABP8ZBN7_9MICO</name>
<keyword evidence="3 10" id="KW-0812">Transmembrane</keyword>
<dbReference type="InterPro" id="IPR044492">
    <property type="entry name" value="P_typ_ATPase_HD_dom"/>
</dbReference>
<dbReference type="EMBL" id="BAABLP010000005">
    <property type="protein sequence ID" value="GAA4752032.1"/>
    <property type="molecule type" value="Genomic_DNA"/>
</dbReference>
<dbReference type="SFLD" id="SFLDG00002">
    <property type="entry name" value="C1.7:_P-type_atpase_like"/>
    <property type="match status" value="1"/>
</dbReference>
<dbReference type="InterPro" id="IPR018303">
    <property type="entry name" value="ATPase_P-typ_P_site"/>
</dbReference>
<proteinExistence type="inferred from homology"/>
<evidence type="ECO:0000313" key="12">
    <source>
        <dbReference type="EMBL" id="GAA4752032.1"/>
    </source>
</evidence>
<accession>A0ABP8ZBN7</accession>
<evidence type="ECO:0000256" key="4">
    <source>
        <dbReference type="ARBA" id="ARBA00022723"/>
    </source>
</evidence>
<keyword evidence="9 10" id="KW-0472">Membrane</keyword>
<dbReference type="NCBIfam" id="TIGR01494">
    <property type="entry name" value="ATPase_P-type"/>
    <property type="match status" value="1"/>
</dbReference>
<dbReference type="Proteomes" id="UP001500121">
    <property type="component" value="Unassembled WGS sequence"/>
</dbReference>
<evidence type="ECO:0000256" key="1">
    <source>
        <dbReference type="ARBA" id="ARBA00004651"/>
    </source>
</evidence>
<dbReference type="SUPFAM" id="SSF55008">
    <property type="entry name" value="HMA, heavy metal-associated domain"/>
    <property type="match status" value="1"/>
</dbReference>
<keyword evidence="13" id="KW-1185">Reference proteome</keyword>
<reference evidence="13" key="1">
    <citation type="journal article" date="2019" name="Int. J. Syst. Evol. Microbiol.">
        <title>The Global Catalogue of Microorganisms (GCM) 10K type strain sequencing project: providing services to taxonomists for standard genome sequencing and annotation.</title>
        <authorList>
            <consortium name="The Broad Institute Genomics Platform"/>
            <consortium name="The Broad Institute Genome Sequencing Center for Infectious Disease"/>
            <person name="Wu L."/>
            <person name="Ma J."/>
        </authorList>
    </citation>
    <scope>NUCLEOTIDE SEQUENCE [LARGE SCALE GENOMIC DNA]</scope>
    <source>
        <strain evidence="13">JCM 19015</strain>
    </source>
</reference>
<dbReference type="InterPro" id="IPR059000">
    <property type="entry name" value="ATPase_P-type_domA"/>
</dbReference>
<dbReference type="InterPro" id="IPR023214">
    <property type="entry name" value="HAD_sf"/>
</dbReference>
<organism evidence="12 13">
    <name type="scientific">Amnibacterium soli</name>
    <dbReference type="NCBI Taxonomy" id="1282736"/>
    <lineage>
        <taxon>Bacteria</taxon>
        <taxon>Bacillati</taxon>
        <taxon>Actinomycetota</taxon>
        <taxon>Actinomycetes</taxon>
        <taxon>Micrococcales</taxon>
        <taxon>Microbacteriaceae</taxon>
        <taxon>Amnibacterium</taxon>
    </lineage>
</organism>
<evidence type="ECO:0000256" key="8">
    <source>
        <dbReference type="ARBA" id="ARBA00022989"/>
    </source>
</evidence>
<dbReference type="CDD" id="cd02094">
    <property type="entry name" value="P-type_ATPase_Cu-like"/>
    <property type="match status" value="1"/>
</dbReference>
<feature type="transmembrane region" description="Helical" evidence="10">
    <location>
        <begin position="724"/>
        <end position="742"/>
    </location>
</feature>